<protein>
    <submittedName>
        <fullName evidence="2">Uncharacterized protein</fullName>
    </submittedName>
</protein>
<evidence type="ECO:0000313" key="2">
    <source>
        <dbReference type="EMBL" id="GBP53160.1"/>
    </source>
</evidence>
<evidence type="ECO:0000256" key="1">
    <source>
        <dbReference type="SAM" id="MobiDB-lite"/>
    </source>
</evidence>
<comment type="caution">
    <text evidence="2">The sequence shown here is derived from an EMBL/GenBank/DDBJ whole genome shotgun (WGS) entry which is preliminary data.</text>
</comment>
<keyword evidence="3" id="KW-1185">Reference proteome</keyword>
<dbReference type="Proteomes" id="UP000299102">
    <property type="component" value="Unassembled WGS sequence"/>
</dbReference>
<gene>
    <name evidence="2" type="ORF">EVAR_28502_1</name>
</gene>
<reference evidence="2 3" key="1">
    <citation type="journal article" date="2019" name="Commun. Biol.">
        <title>The bagworm genome reveals a unique fibroin gene that provides high tensile strength.</title>
        <authorList>
            <person name="Kono N."/>
            <person name="Nakamura H."/>
            <person name="Ohtoshi R."/>
            <person name="Tomita M."/>
            <person name="Numata K."/>
            <person name="Arakawa K."/>
        </authorList>
    </citation>
    <scope>NUCLEOTIDE SEQUENCE [LARGE SCALE GENOMIC DNA]</scope>
</reference>
<feature type="compositionally biased region" description="Basic and acidic residues" evidence="1">
    <location>
        <begin position="1"/>
        <end position="15"/>
    </location>
</feature>
<evidence type="ECO:0000313" key="3">
    <source>
        <dbReference type="Proteomes" id="UP000299102"/>
    </source>
</evidence>
<name>A0A4C1WQM9_EUMVA</name>
<organism evidence="2 3">
    <name type="scientific">Eumeta variegata</name>
    <name type="common">Bagworm moth</name>
    <name type="synonym">Eumeta japonica</name>
    <dbReference type="NCBI Taxonomy" id="151549"/>
    <lineage>
        <taxon>Eukaryota</taxon>
        <taxon>Metazoa</taxon>
        <taxon>Ecdysozoa</taxon>
        <taxon>Arthropoda</taxon>
        <taxon>Hexapoda</taxon>
        <taxon>Insecta</taxon>
        <taxon>Pterygota</taxon>
        <taxon>Neoptera</taxon>
        <taxon>Endopterygota</taxon>
        <taxon>Lepidoptera</taxon>
        <taxon>Glossata</taxon>
        <taxon>Ditrysia</taxon>
        <taxon>Tineoidea</taxon>
        <taxon>Psychidae</taxon>
        <taxon>Oiketicinae</taxon>
        <taxon>Eumeta</taxon>
    </lineage>
</organism>
<sequence length="194" mass="21040">MNKARGDKGQAERAQARKRSNSVRYHTLSGYRRQVAAPAVGFRSVMRVPVAGSASISPLPLHYPPNINPVPSPWNHSPLYKSLIVSLNSLPSIRILFLPERLSVQHKGDDTRIRARRVNGKQSTRAHDMAIVITVKCTSGGVSTVIAVTTLKHSKCTGHISTVGTIAQIPSVGRRPAVYSHDAKEAANANGKLR</sequence>
<accession>A0A4C1WQM9</accession>
<dbReference type="AlphaFoldDB" id="A0A4C1WQM9"/>
<feature type="region of interest" description="Disordered" evidence="1">
    <location>
        <begin position="1"/>
        <end position="22"/>
    </location>
</feature>
<proteinExistence type="predicted"/>
<dbReference type="EMBL" id="BGZK01000617">
    <property type="protein sequence ID" value="GBP53160.1"/>
    <property type="molecule type" value="Genomic_DNA"/>
</dbReference>